<comment type="caution">
    <text evidence="1">The sequence shown here is derived from an EMBL/GenBank/DDBJ whole genome shotgun (WGS) entry which is preliminary data.</text>
</comment>
<dbReference type="AlphaFoldDB" id="A0A6A5DSY2"/>
<dbReference type="RefSeq" id="XP_012802395.2">
    <property type="nucleotide sequence ID" value="XM_012946941.3"/>
</dbReference>
<reference evidence="1" key="2">
    <citation type="journal article" date="2019" name="Gigascience">
        <title>High-quality Schistosoma haematobium genome achieved by single-molecule and long-range sequencing.</title>
        <authorList>
            <person name="Stroehlein A.J."/>
            <person name="Korhonen P.K."/>
            <person name="Chong T.M."/>
            <person name="Lim Y.L."/>
            <person name="Chan K.G."/>
            <person name="Webster B."/>
            <person name="Rollinson D."/>
            <person name="Brindley P.J."/>
            <person name="Gasser R.B."/>
            <person name="Young N.D."/>
        </authorList>
    </citation>
    <scope>NUCLEOTIDE SEQUENCE</scope>
</reference>
<dbReference type="Proteomes" id="UP000471633">
    <property type="component" value="Unassembled WGS sequence"/>
</dbReference>
<dbReference type="KEGG" id="shx:MS3_00007102"/>
<sequence>MIMKYISVVVLIFTTLMLNTYNAKEENSLEPTSILFNFTDSQTTAFENWIEVSDAILFGGRSKAAIVRLNGRNYQSALLFYLLNPRENGSSFAGVYRQLDTPDISKYTGVVIDLHRQGVNSKFQFILYGECSDVRNCESHESEFDAMRYSITPEIRGIVIIPFENFSAYFRGTPKSGSNDLNLSHTSRIGIKVYGGSNAPENQFGPGSIEIFTISAYKLRNVYNNSELLIYLTPFNFTDPEITSFDDWIDVSEAVLIGVQSKAIDVRHTSYIQNPTFEMNFYGNCSKIFFCPSYKSLFYVT</sequence>
<reference evidence="1" key="3">
    <citation type="submission" date="2021-06" db="EMBL/GenBank/DDBJ databases">
        <title>Chromosome-level genome assembly for S. haematobium.</title>
        <authorList>
            <person name="Stroehlein A.J."/>
        </authorList>
    </citation>
    <scope>NUCLEOTIDE SEQUENCE</scope>
</reference>
<dbReference type="CTD" id="24598288"/>
<dbReference type="Pfam" id="PF08547">
    <property type="entry name" value="CIA30"/>
    <property type="match status" value="1"/>
</dbReference>
<dbReference type="InterPro" id="IPR008979">
    <property type="entry name" value="Galactose-bd-like_sf"/>
</dbReference>
<evidence type="ECO:0000313" key="2">
    <source>
        <dbReference type="Proteomes" id="UP000471633"/>
    </source>
</evidence>
<keyword evidence="2" id="KW-1185">Reference proteome</keyword>
<proteinExistence type="predicted"/>
<protein>
    <submittedName>
        <fullName evidence="1">Uncharacterized protein</fullName>
    </submittedName>
</protein>
<evidence type="ECO:0000313" key="1">
    <source>
        <dbReference type="EMBL" id="KAH9586043.1"/>
    </source>
</evidence>
<reference evidence="1" key="4">
    <citation type="journal article" date="2022" name="PLoS Pathog.">
        <title>Chromosome-level genome of Schistosoma haematobium underpins genome-wide explorations of molecular variation.</title>
        <authorList>
            <person name="Stroehlein A.J."/>
            <person name="Korhonen P.K."/>
            <person name="Lee V.V."/>
            <person name="Ralph S.A."/>
            <person name="Mentink-Kane M."/>
            <person name="You H."/>
            <person name="McManus D.P."/>
            <person name="Tchuente L.T."/>
            <person name="Stothard J.R."/>
            <person name="Kaur P."/>
            <person name="Dudchenko O."/>
            <person name="Aiden E.L."/>
            <person name="Yang B."/>
            <person name="Yang H."/>
            <person name="Emery A.M."/>
            <person name="Webster B.L."/>
            <person name="Brindley P.J."/>
            <person name="Rollinson D."/>
            <person name="Chang B.C.H."/>
            <person name="Gasser R.B."/>
            <person name="Young N.D."/>
        </authorList>
    </citation>
    <scope>NUCLEOTIDE SEQUENCE</scope>
</reference>
<dbReference type="GeneID" id="24598288"/>
<reference evidence="1" key="1">
    <citation type="journal article" date="2012" name="Nat. Genet.">
        <title>Whole-genome sequence of Schistosoma haematobium.</title>
        <authorList>
            <person name="Young N.D."/>
            <person name="Jex A.R."/>
            <person name="Li B."/>
            <person name="Liu S."/>
            <person name="Yang L."/>
            <person name="Xiong Z."/>
            <person name="Li Y."/>
            <person name="Cantacessi C."/>
            <person name="Hall R.S."/>
            <person name="Xu X."/>
            <person name="Chen F."/>
            <person name="Wu X."/>
            <person name="Zerlotini A."/>
            <person name="Oliveira G."/>
            <person name="Hofmann A."/>
            <person name="Zhang G."/>
            <person name="Fang X."/>
            <person name="Kang Y."/>
            <person name="Campbell B.E."/>
            <person name="Loukas A."/>
            <person name="Ranganathan S."/>
            <person name="Rollinson D."/>
            <person name="Rinaldi G."/>
            <person name="Brindley P.J."/>
            <person name="Yang H."/>
            <person name="Wang J."/>
            <person name="Wang J."/>
            <person name="Gasser R.B."/>
        </authorList>
    </citation>
    <scope>NUCLEOTIDE SEQUENCE</scope>
</reference>
<dbReference type="EMBL" id="AMPZ03000004">
    <property type="protein sequence ID" value="KAH9586043.1"/>
    <property type="molecule type" value="Genomic_DNA"/>
</dbReference>
<organism evidence="1 2">
    <name type="scientific">Schistosoma haematobium</name>
    <name type="common">Blood fluke</name>
    <dbReference type="NCBI Taxonomy" id="6185"/>
    <lineage>
        <taxon>Eukaryota</taxon>
        <taxon>Metazoa</taxon>
        <taxon>Spiralia</taxon>
        <taxon>Lophotrochozoa</taxon>
        <taxon>Platyhelminthes</taxon>
        <taxon>Trematoda</taxon>
        <taxon>Digenea</taxon>
        <taxon>Strigeidida</taxon>
        <taxon>Schistosomatoidea</taxon>
        <taxon>Schistosomatidae</taxon>
        <taxon>Schistosoma</taxon>
    </lineage>
</organism>
<dbReference type="SUPFAM" id="SSF49785">
    <property type="entry name" value="Galactose-binding domain-like"/>
    <property type="match status" value="1"/>
</dbReference>
<dbReference type="InterPro" id="IPR013857">
    <property type="entry name" value="NADH-UbQ_OxRdtase-assoc_prot30"/>
</dbReference>
<name>A0A6A5DSY2_SCHHA</name>
<accession>A0A6A5DSY2</accession>
<gene>
    <name evidence="1" type="ORF">MS3_00007102</name>
</gene>